<feature type="signal peptide" evidence="1">
    <location>
        <begin position="1"/>
        <end position="21"/>
    </location>
</feature>
<proteinExistence type="predicted"/>
<protein>
    <recommendedName>
        <fullName evidence="4">Lipoprotein</fullName>
    </recommendedName>
</protein>
<dbReference type="Proteomes" id="UP001589734">
    <property type="component" value="Unassembled WGS sequence"/>
</dbReference>
<reference evidence="2 3" key="1">
    <citation type="submission" date="2024-09" db="EMBL/GenBank/DDBJ databases">
        <authorList>
            <person name="Sun Q."/>
            <person name="Mori K."/>
        </authorList>
    </citation>
    <scope>NUCLEOTIDE SEQUENCE [LARGE SCALE GENOMIC DNA]</scope>
    <source>
        <strain evidence="2 3">CGMCC 1.12926</strain>
    </source>
</reference>
<evidence type="ECO:0000256" key="1">
    <source>
        <dbReference type="SAM" id="SignalP"/>
    </source>
</evidence>
<keyword evidence="1" id="KW-0732">Signal</keyword>
<dbReference type="RefSeq" id="WP_379685160.1">
    <property type="nucleotide sequence ID" value="NZ_JBHLYW010000008.1"/>
</dbReference>
<feature type="chain" id="PRO_5045218811" description="Lipoprotein" evidence="1">
    <location>
        <begin position="22"/>
        <end position="231"/>
    </location>
</feature>
<comment type="caution">
    <text evidence="2">The sequence shown here is derived from an EMBL/GenBank/DDBJ whole genome shotgun (WGS) entry which is preliminary data.</text>
</comment>
<accession>A0ABV6BPI0</accession>
<evidence type="ECO:0000313" key="3">
    <source>
        <dbReference type="Proteomes" id="UP001589734"/>
    </source>
</evidence>
<sequence>MKLLKTIGLVFLFVFSISSCKNNDQPKATKETPKAVIKDKMVVAEDTIVNDYPTAPVDFLEEKYKKNGFVLPDGLGPSPTIPGYTFFDKNLGGFSICYIGKSKLIQDYWSVSNSEGFFGQFENIDQAMYDLKDISNKVSQVLKNKPNDYYIIADFLPKEAIAKYYNDESGEFDLKDNACTYFYIYENNKWVFIKKLLTNTITDPGLSLYNDLLLFHKSKKEKLISDKSNLR</sequence>
<evidence type="ECO:0008006" key="4">
    <source>
        <dbReference type="Google" id="ProtNLM"/>
    </source>
</evidence>
<dbReference type="EMBL" id="JBHLYW010000008">
    <property type="protein sequence ID" value="MFC0077355.1"/>
    <property type="molecule type" value="Genomic_DNA"/>
</dbReference>
<organism evidence="2 3">
    <name type="scientific">Flavobacterium procerum</name>
    <dbReference type="NCBI Taxonomy" id="1455569"/>
    <lineage>
        <taxon>Bacteria</taxon>
        <taxon>Pseudomonadati</taxon>
        <taxon>Bacteroidota</taxon>
        <taxon>Flavobacteriia</taxon>
        <taxon>Flavobacteriales</taxon>
        <taxon>Flavobacteriaceae</taxon>
        <taxon>Flavobacterium</taxon>
    </lineage>
</organism>
<name>A0ABV6BPI0_9FLAO</name>
<evidence type="ECO:0000313" key="2">
    <source>
        <dbReference type="EMBL" id="MFC0077355.1"/>
    </source>
</evidence>
<keyword evidence="3" id="KW-1185">Reference proteome</keyword>
<dbReference type="PROSITE" id="PS51257">
    <property type="entry name" value="PROKAR_LIPOPROTEIN"/>
    <property type="match status" value="1"/>
</dbReference>
<gene>
    <name evidence="2" type="ORF">ACFFLS_09915</name>
</gene>